<reference evidence="6" key="1">
    <citation type="submission" date="2024-05" db="EMBL/GenBank/DDBJ databases">
        <authorList>
            <person name="Kim S."/>
            <person name="Heo J."/>
            <person name="Choi H."/>
            <person name="Choi Y."/>
            <person name="Kwon S.-W."/>
            <person name="Kim Y."/>
        </authorList>
    </citation>
    <scope>NUCLEOTIDE SEQUENCE</scope>
    <source>
        <strain evidence="6">KACC 23698</strain>
    </source>
</reference>
<evidence type="ECO:0000256" key="4">
    <source>
        <dbReference type="ARBA" id="ARBA00022833"/>
    </source>
</evidence>
<sequence>MRTDIIDLPPDVPGSRRSLTALRFGAPGARPLAYVQAALHADEIPGMMAAHHLRAELERLEAEGQIVGEVVLVPVANPIGLGQRVLGGKIGRFDLSDGLNFNRGFPALGPAAAKRVEGRLTDDAARNVAIVRDALLEALAAEPAETAAQQLKHALLRLALPADIVLDLHCDSEAALHLYTLTPLAGIGEELSAELGCRALLLADVSGDDPFDEAVTRPWVDVAAAAGGRPTPLACFSCTVELRGTCDVSDAFGRSDAAALVRFLRRRGVIAGEPGPLPEALCAATELAASEPLTAPVAGVVSYLREPGDRVAAGEVVAELIDPLTGAVTPVASAQSGVLFARSAARFATPGQRLGKVAGTVPTRHGKLLSP</sequence>
<keyword evidence="4" id="KW-0862">Zinc</keyword>
<proteinExistence type="predicted"/>
<dbReference type="PANTHER" id="PTHR37326">
    <property type="entry name" value="BLL3975 PROTEIN"/>
    <property type="match status" value="1"/>
</dbReference>
<dbReference type="Pfam" id="PF24827">
    <property type="entry name" value="AstE_AspA_cat"/>
    <property type="match status" value="1"/>
</dbReference>
<evidence type="ECO:0000259" key="5">
    <source>
        <dbReference type="Pfam" id="PF24827"/>
    </source>
</evidence>
<gene>
    <name evidence="6" type="ORF">ABEG18_01990</name>
</gene>
<accession>A0AAU7JH02</accession>
<dbReference type="Gene3D" id="3.40.630.10">
    <property type="entry name" value="Zn peptidases"/>
    <property type="match status" value="1"/>
</dbReference>
<feature type="domain" description="Succinylglutamate desuccinylase/Aspartoacylase catalytic" evidence="5">
    <location>
        <begin position="33"/>
        <end position="180"/>
    </location>
</feature>
<dbReference type="CDD" id="cd06250">
    <property type="entry name" value="M14_PaAOTO_like"/>
    <property type="match status" value="1"/>
</dbReference>
<organism evidence="6">
    <name type="scientific">Alsobacter sp. KACC 23698</name>
    <dbReference type="NCBI Taxonomy" id="3149229"/>
    <lineage>
        <taxon>Bacteria</taxon>
        <taxon>Pseudomonadati</taxon>
        <taxon>Pseudomonadota</taxon>
        <taxon>Alphaproteobacteria</taxon>
        <taxon>Hyphomicrobiales</taxon>
        <taxon>Alsobacteraceae</taxon>
        <taxon>Alsobacter</taxon>
    </lineage>
</organism>
<dbReference type="GO" id="GO:0046872">
    <property type="term" value="F:metal ion binding"/>
    <property type="evidence" value="ECO:0007669"/>
    <property type="project" value="UniProtKB-KW"/>
</dbReference>
<evidence type="ECO:0000256" key="1">
    <source>
        <dbReference type="ARBA" id="ARBA00001947"/>
    </source>
</evidence>
<dbReference type="InterPro" id="IPR053138">
    <property type="entry name" value="N-alpha-Ac-DABA_deacetylase"/>
</dbReference>
<dbReference type="SUPFAM" id="SSF53187">
    <property type="entry name" value="Zn-dependent exopeptidases"/>
    <property type="match status" value="1"/>
</dbReference>
<keyword evidence="2" id="KW-0479">Metal-binding</keyword>
<dbReference type="GO" id="GO:0016788">
    <property type="term" value="F:hydrolase activity, acting on ester bonds"/>
    <property type="evidence" value="ECO:0007669"/>
    <property type="project" value="InterPro"/>
</dbReference>
<dbReference type="EMBL" id="CP157484">
    <property type="protein sequence ID" value="XBO39578.1"/>
    <property type="molecule type" value="Genomic_DNA"/>
</dbReference>
<dbReference type="AlphaFoldDB" id="A0AAU7JH02"/>
<evidence type="ECO:0000256" key="3">
    <source>
        <dbReference type="ARBA" id="ARBA00022801"/>
    </source>
</evidence>
<evidence type="ECO:0000313" key="6">
    <source>
        <dbReference type="EMBL" id="XBO39578.1"/>
    </source>
</evidence>
<dbReference type="RefSeq" id="WP_406856423.1">
    <property type="nucleotide sequence ID" value="NZ_CP157484.1"/>
</dbReference>
<comment type="cofactor">
    <cofactor evidence="1">
        <name>Zn(2+)</name>
        <dbReference type="ChEBI" id="CHEBI:29105"/>
    </cofactor>
</comment>
<name>A0AAU7JH02_9HYPH</name>
<protein>
    <submittedName>
        <fullName evidence="6">Succinylglutamate desuccinylase/aspartoacylase family protein</fullName>
    </submittedName>
</protein>
<evidence type="ECO:0000256" key="2">
    <source>
        <dbReference type="ARBA" id="ARBA00022723"/>
    </source>
</evidence>
<dbReference type="PANTHER" id="PTHR37326:SF1">
    <property type="entry name" value="BLL3975 PROTEIN"/>
    <property type="match status" value="1"/>
</dbReference>
<keyword evidence="3" id="KW-0378">Hydrolase</keyword>
<dbReference type="InterPro" id="IPR055438">
    <property type="entry name" value="AstE_AspA_cat"/>
</dbReference>